<comment type="caution">
    <text evidence="5">The sequence shown here is derived from an EMBL/GenBank/DDBJ whole genome shotgun (WGS) entry which is preliminary data.</text>
</comment>
<dbReference type="Proteomes" id="UP000499080">
    <property type="component" value="Unassembled WGS sequence"/>
</dbReference>
<dbReference type="PROSITE" id="PS51253">
    <property type="entry name" value="HTH_CENPB"/>
    <property type="match status" value="1"/>
</dbReference>
<dbReference type="PANTHER" id="PTHR19303:SF27">
    <property type="entry name" value="HTH CENPB-TYPE DOMAIN-CONTAINING PROTEIN"/>
    <property type="match status" value="1"/>
</dbReference>
<dbReference type="SUPFAM" id="SSF46689">
    <property type="entry name" value="Homeodomain-like"/>
    <property type="match status" value="2"/>
</dbReference>
<keyword evidence="2" id="KW-0238">DNA-binding</keyword>
<evidence type="ECO:0000256" key="1">
    <source>
        <dbReference type="ARBA" id="ARBA00004123"/>
    </source>
</evidence>
<evidence type="ECO:0000259" key="4">
    <source>
        <dbReference type="PROSITE" id="PS51253"/>
    </source>
</evidence>
<organism evidence="5 6">
    <name type="scientific">Araneus ventricosus</name>
    <name type="common">Orbweaver spider</name>
    <name type="synonym">Epeira ventricosa</name>
    <dbReference type="NCBI Taxonomy" id="182803"/>
    <lineage>
        <taxon>Eukaryota</taxon>
        <taxon>Metazoa</taxon>
        <taxon>Ecdysozoa</taxon>
        <taxon>Arthropoda</taxon>
        <taxon>Chelicerata</taxon>
        <taxon>Arachnida</taxon>
        <taxon>Araneae</taxon>
        <taxon>Araneomorphae</taxon>
        <taxon>Entelegynae</taxon>
        <taxon>Araneoidea</taxon>
        <taxon>Araneidae</taxon>
        <taxon>Araneus</taxon>
    </lineage>
</organism>
<evidence type="ECO:0000313" key="6">
    <source>
        <dbReference type="Proteomes" id="UP000499080"/>
    </source>
</evidence>
<dbReference type="InterPro" id="IPR009057">
    <property type="entry name" value="Homeodomain-like_sf"/>
</dbReference>
<dbReference type="Pfam" id="PF03184">
    <property type="entry name" value="DDE_1"/>
    <property type="match status" value="1"/>
</dbReference>
<feature type="domain" description="HTH CENPB-type" evidence="4">
    <location>
        <begin position="54"/>
        <end position="137"/>
    </location>
</feature>
<proteinExistence type="predicted"/>
<evidence type="ECO:0000256" key="2">
    <source>
        <dbReference type="ARBA" id="ARBA00023125"/>
    </source>
</evidence>
<dbReference type="GO" id="GO:0005634">
    <property type="term" value="C:nucleus"/>
    <property type="evidence" value="ECO:0007669"/>
    <property type="project" value="UniProtKB-SubCell"/>
</dbReference>
<protein>
    <submittedName>
        <fullName evidence="5">Tigger transposable element-derived protein 1</fullName>
    </submittedName>
</protein>
<dbReference type="OrthoDB" id="125347at2759"/>
<gene>
    <name evidence="5" type="primary">TIGD1_91</name>
    <name evidence="5" type="ORF">AVEN_169194_1</name>
</gene>
<dbReference type="Pfam" id="PF03221">
    <property type="entry name" value="HTH_Tnp_Tc5"/>
    <property type="match status" value="1"/>
</dbReference>
<keyword evidence="6" id="KW-1185">Reference proteome</keyword>
<sequence>MSIELKRETIEKNEQGVRVTDLARQYGRSTSTICTVLKQKELIKGITPAKGVTIISKLRSSLHEKMEKLLMVWVTEKQLKGDTLTQGIICEKARAIYGDLLNQSPRTSTDEASEDSFKASRGWFDNFRKRKGIHSAVRHGEAASSDVKAAEDHLKTSSELIEANGYIPQQVFNCNETGLFWKKMPNRTYITAEEKIMPGHKPMKDRLTLALCANASGDCKIKPLLYLENPRAFKSHKILKEKLQVMWRANPKAWVTRQFFVQWVNLVFGPSVKKYLQENNLPMQALLVLDNAPAHPPNLEDGILEEFKFINVLYLLPNTTPILQPMHQQVISNFKKLYIKHLFRRCFEVTENTNFTLREYWKDHFNIVVCLRMIDKAWLSVTTRTLTSAWKKLWPESVAERTFEGFEPEVPVEEEIVSLGKSMGLVIDERDVNELVEEHSQELTTEELQELQSQQHSGVLKEIRFEEEDTISTSEIKEILGMWERVSQFVEKKHPQKVATGRASELFNDTCLTHFRSILQGRKKQTSLDSFFNPAKKAKTSEEKSSDKI</sequence>
<dbReference type="GO" id="GO:0003677">
    <property type="term" value="F:DNA binding"/>
    <property type="evidence" value="ECO:0007669"/>
    <property type="project" value="UniProtKB-KW"/>
</dbReference>
<dbReference type="AlphaFoldDB" id="A0A4Y2X449"/>
<feature type="region of interest" description="Disordered" evidence="3">
    <location>
        <begin position="530"/>
        <end position="549"/>
    </location>
</feature>
<dbReference type="InterPro" id="IPR006600">
    <property type="entry name" value="HTH_CenpB_DNA-bd_dom"/>
</dbReference>
<dbReference type="InterPro" id="IPR004875">
    <property type="entry name" value="DDE_SF_endonuclease_dom"/>
</dbReference>
<dbReference type="SMART" id="SM00674">
    <property type="entry name" value="CENPB"/>
    <property type="match status" value="1"/>
</dbReference>
<comment type="subcellular location">
    <subcellularLocation>
        <location evidence="1">Nucleus</location>
    </subcellularLocation>
</comment>
<evidence type="ECO:0000313" key="5">
    <source>
        <dbReference type="EMBL" id="GBO43886.1"/>
    </source>
</evidence>
<dbReference type="PANTHER" id="PTHR19303">
    <property type="entry name" value="TRANSPOSON"/>
    <property type="match status" value="1"/>
</dbReference>
<evidence type="ECO:0000256" key="3">
    <source>
        <dbReference type="SAM" id="MobiDB-lite"/>
    </source>
</evidence>
<reference evidence="5 6" key="1">
    <citation type="journal article" date="2019" name="Sci. Rep.">
        <title>Orb-weaving spider Araneus ventricosus genome elucidates the spidroin gene catalogue.</title>
        <authorList>
            <person name="Kono N."/>
            <person name="Nakamura H."/>
            <person name="Ohtoshi R."/>
            <person name="Moran D.A.P."/>
            <person name="Shinohara A."/>
            <person name="Yoshida Y."/>
            <person name="Fujiwara M."/>
            <person name="Mori M."/>
            <person name="Tomita M."/>
            <person name="Arakawa K."/>
        </authorList>
    </citation>
    <scope>NUCLEOTIDE SEQUENCE [LARGE SCALE GENOMIC DNA]</scope>
</reference>
<dbReference type="EMBL" id="BGPR01070452">
    <property type="protein sequence ID" value="GBO43886.1"/>
    <property type="molecule type" value="Genomic_DNA"/>
</dbReference>
<dbReference type="Gene3D" id="1.10.10.60">
    <property type="entry name" value="Homeodomain-like"/>
    <property type="match status" value="2"/>
</dbReference>
<feature type="compositionally biased region" description="Basic and acidic residues" evidence="3">
    <location>
        <begin position="539"/>
        <end position="549"/>
    </location>
</feature>
<dbReference type="InterPro" id="IPR050863">
    <property type="entry name" value="CenT-Element_Derived"/>
</dbReference>
<name>A0A4Y2X449_ARAVE</name>
<accession>A0A4Y2X449</accession>